<dbReference type="EMBL" id="CAOQHR010000008">
    <property type="protein sequence ID" value="CAI6338842.1"/>
    <property type="molecule type" value="Genomic_DNA"/>
</dbReference>
<keyword evidence="13" id="KW-1185">Reference proteome</keyword>
<keyword evidence="7 9" id="KW-0539">Nucleus</keyword>
<dbReference type="OrthoDB" id="205099at2759"/>
<evidence type="ECO:0000259" key="11">
    <source>
        <dbReference type="Pfam" id="PF08638"/>
    </source>
</evidence>
<dbReference type="GO" id="GO:0006357">
    <property type="term" value="P:regulation of transcription by RNA polymerase II"/>
    <property type="evidence" value="ECO:0007669"/>
    <property type="project" value="InterPro"/>
</dbReference>
<evidence type="ECO:0000256" key="5">
    <source>
        <dbReference type="ARBA" id="ARBA00023159"/>
    </source>
</evidence>
<evidence type="ECO:0000256" key="10">
    <source>
        <dbReference type="SAM" id="MobiDB-lite"/>
    </source>
</evidence>
<dbReference type="Pfam" id="PF08638">
    <property type="entry name" value="Med14"/>
    <property type="match status" value="1"/>
</dbReference>
<evidence type="ECO:0000313" key="13">
    <source>
        <dbReference type="Proteomes" id="UP001152607"/>
    </source>
</evidence>
<evidence type="ECO:0000256" key="9">
    <source>
        <dbReference type="RuleBase" id="RU365082"/>
    </source>
</evidence>
<evidence type="ECO:0000256" key="2">
    <source>
        <dbReference type="ARBA" id="ARBA00007813"/>
    </source>
</evidence>
<evidence type="ECO:0000256" key="8">
    <source>
        <dbReference type="ARBA" id="ARBA00032007"/>
    </source>
</evidence>
<dbReference type="AlphaFoldDB" id="A0A9W4XY10"/>
<comment type="subunit">
    <text evidence="9">Component of the Mediator complex.</text>
</comment>
<comment type="function">
    <text evidence="9">Component of the Mediator complex, a coactivator involved in the regulated transcription of nearly all RNA polymerase II-dependent genes. Mediator functions as a bridge to convey information from gene-specific regulatory proteins to the basal RNA polymerase II transcription machinery. Mediator is recruited to promoters by direct interactions with regulatory proteins and serves as a scaffold for the assembly of a functional preinitiation complex with RNA polymerase II and the general transcription factors.</text>
</comment>
<comment type="similarity">
    <text evidence="2 9">Belongs to the Mediator complex subunit 14 family.</text>
</comment>
<evidence type="ECO:0000256" key="6">
    <source>
        <dbReference type="ARBA" id="ARBA00023163"/>
    </source>
</evidence>
<proteinExistence type="inferred from homology"/>
<evidence type="ECO:0000313" key="12">
    <source>
        <dbReference type="EMBL" id="CAI6338842.1"/>
    </source>
</evidence>
<reference evidence="12" key="1">
    <citation type="submission" date="2023-01" db="EMBL/GenBank/DDBJ databases">
        <authorList>
            <person name="Van Ghelder C."/>
            <person name="Rancurel C."/>
        </authorList>
    </citation>
    <scope>NUCLEOTIDE SEQUENCE</scope>
    <source>
        <strain evidence="12">CNCM I-4278</strain>
    </source>
</reference>
<gene>
    <name evidence="12" type="ORF">PDIGIT_LOCUS11978</name>
</gene>
<dbReference type="PANTHER" id="PTHR12809:SF2">
    <property type="entry name" value="MEDIATOR OF RNA POLYMERASE II TRANSCRIPTION SUBUNIT 14"/>
    <property type="match status" value="1"/>
</dbReference>
<protein>
    <recommendedName>
        <fullName evidence="3 9">Mediator of RNA polymerase II transcription subunit 14</fullName>
    </recommendedName>
    <alternativeName>
        <fullName evidence="8 9">Mediator complex subunit 14</fullName>
    </alternativeName>
</protein>
<organism evidence="12 13">
    <name type="scientific">Periconia digitata</name>
    <dbReference type="NCBI Taxonomy" id="1303443"/>
    <lineage>
        <taxon>Eukaryota</taxon>
        <taxon>Fungi</taxon>
        <taxon>Dikarya</taxon>
        <taxon>Ascomycota</taxon>
        <taxon>Pezizomycotina</taxon>
        <taxon>Dothideomycetes</taxon>
        <taxon>Pleosporomycetidae</taxon>
        <taxon>Pleosporales</taxon>
        <taxon>Massarineae</taxon>
        <taxon>Periconiaceae</taxon>
        <taxon>Periconia</taxon>
    </lineage>
</organism>
<dbReference type="Proteomes" id="UP001152607">
    <property type="component" value="Unassembled WGS sequence"/>
</dbReference>
<comment type="subcellular location">
    <subcellularLocation>
        <location evidence="1 9">Nucleus</location>
    </subcellularLocation>
</comment>
<dbReference type="GO" id="GO:0016592">
    <property type="term" value="C:mediator complex"/>
    <property type="evidence" value="ECO:0007669"/>
    <property type="project" value="UniProtKB-UniRule"/>
</dbReference>
<feature type="region of interest" description="Disordered" evidence="10">
    <location>
        <begin position="1014"/>
        <end position="1076"/>
    </location>
</feature>
<keyword evidence="4 9" id="KW-0805">Transcription regulation</keyword>
<dbReference type="PANTHER" id="PTHR12809">
    <property type="entry name" value="MEDIATOR COMPLEX SUBUNIT"/>
    <property type="match status" value="1"/>
</dbReference>
<feature type="compositionally biased region" description="Polar residues" evidence="10">
    <location>
        <begin position="7"/>
        <end position="16"/>
    </location>
</feature>
<dbReference type="GO" id="GO:0003712">
    <property type="term" value="F:transcription coregulator activity"/>
    <property type="evidence" value="ECO:0007669"/>
    <property type="project" value="UniProtKB-UniRule"/>
</dbReference>
<feature type="compositionally biased region" description="Basic and acidic residues" evidence="10">
    <location>
        <begin position="1067"/>
        <end position="1076"/>
    </location>
</feature>
<comment type="caution">
    <text evidence="12">The sequence shown here is derived from an EMBL/GenBank/DDBJ whole genome shotgun (WGS) entry which is preliminary data.</text>
</comment>
<sequence>MPGLLKMNTNGANGIASTREGDGKKRTHDGKIVNGERNTPRPESSAVSTTVADQVAQLPPELVQVAASSYHPLSKLLERINQECFNDLNDVLNSMSEIPTSNQTNGAMPNGLGSYNAAANTEASQRKKQLMLKFAHDSRTKMIKLLVLTDWGQRSAASVSKLIDIFSWTREQTADLDIVDIQLLEMKLLSNEARQRNPDIRTALEILATKKAEWLPDMGYSPPNPISSENALDLMRYMNTSLYIRLTVHEKLPRHLQKWRVGSGRATFIVENEFEFDVMSFVEDTSEQWHFIDFRVLFSPAPVIDVDSRFLRELKLMMDSNLATEGKGLEECFNFLHNFTLTHKISVLRAQANEISRGAWAGSLRVESPHRQLVLYYWTDKPGKKSWLEIGISSNRSKNGTESWRGPSIPSLTTRWFRQGVEVKDTDIKIDWNDISAERTLKHVIALHVGHLIRTARAGMDQNSVVKEYISTSEPADCMLEASMGASVNKITLSVQPANGRYILQPITMVSAQAEHAINRPHNPPSPSKVVTQLLAQSLVSLVHRCAQQLGWQQIAQQSLRHDTVKMATKQDVIQFAVYRPRGWSAQGGSKWAIAAVVNAAGETWWLCEMGPTNSTIEFAQQILMEKPKGQSRIDRSTLSAIARVAVSTLAFHVNIQMLKREQMKHTLANDFAEQRPNTTKGVIRGWVLHLKTSELLATKTGEDPWLEPNIRLVCHGLRMQSHSVWHIAVGTMIPAVAADMKKLMASSPQLNFNFSDNGHFQILLDTPFGEEVISKLKLRLRDIYRLRIFATILRKRKMLLVSSSLGHVKFQYGKDLWATVRFDTGDEVRVEFCKSAPHIRIQRLLNNILNDKSLTAASNRGGIVGLDRFCTSLLLTRPILTAFDGIEASNAKTFGNPIIHAHAIGVYRITYANPICSFDIRLKPKGDKALWLIEDNDKKPADLRPKNQRAPNYKRREDLTTALRTLFWKREDLWYGVGSGIIAELDGIPDALKHLNETVVAYHDANATNTTTATTTVKTSAKESKVAPEKTNGVAVQNKPGGGGSGPAQHQRPPFNKTNPSGKSQVKREVIEIDD</sequence>
<dbReference type="Pfam" id="PF26204">
    <property type="entry name" value="Med14_fung"/>
    <property type="match status" value="1"/>
</dbReference>
<evidence type="ECO:0000256" key="7">
    <source>
        <dbReference type="ARBA" id="ARBA00023242"/>
    </source>
</evidence>
<name>A0A9W4XY10_9PLEO</name>
<evidence type="ECO:0000256" key="1">
    <source>
        <dbReference type="ARBA" id="ARBA00004123"/>
    </source>
</evidence>
<feature type="region of interest" description="Disordered" evidence="10">
    <location>
        <begin position="1"/>
        <end position="46"/>
    </location>
</feature>
<accession>A0A9W4XY10</accession>
<dbReference type="InterPro" id="IPR055122">
    <property type="entry name" value="Med14_N"/>
</dbReference>
<evidence type="ECO:0000256" key="4">
    <source>
        <dbReference type="ARBA" id="ARBA00023015"/>
    </source>
</evidence>
<keyword evidence="5 9" id="KW-0010">Activator</keyword>
<evidence type="ECO:0000256" key="3">
    <source>
        <dbReference type="ARBA" id="ARBA00019619"/>
    </source>
</evidence>
<dbReference type="GO" id="GO:0070847">
    <property type="term" value="C:core mediator complex"/>
    <property type="evidence" value="ECO:0007669"/>
    <property type="project" value="TreeGrafter"/>
</dbReference>
<dbReference type="InterPro" id="IPR013947">
    <property type="entry name" value="Mediator_Med14"/>
</dbReference>
<feature type="domain" description="Mediator complex subunit MED14 N-terminal" evidence="11">
    <location>
        <begin position="71"/>
        <end position="279"/>
    </location>
</feature>
<keyword evidence="6 9" id="KW-0804">Transcription</keyword>